<feature type="region of interest" description="Disordered" evidence="1">
    <location>
        <begin position="166"/>
        <end position="194"/>
    </location>
</feature>
<feature type="region of interest" description="Disordered" evidence="1">
    <location>
        <begin position="484"/>
        <end position="521"/>
    </location>
</feature>
<dbReference type="AlphaFoldDB" id="A0A3N4KVZ9"/>
<dbReference type="PANTHER" id="PTHR42345">
    <property type="entry name" value="TPR_REGION DOMAIN-CONTAINING PROTEIN"/>
    <property type="match status" value="1"/>
</dbReference>
<dbReference type="OrthoDB" id="5420387at2759"/>
<proteinExistence type="predicted"/>
<dbReference type="STRING" id="1392247.A0A3N4KVZ9"/>
<evidence type="ECO:0000256" key="1">
    <source>
        <dbReference type="SAM" id="MobiDB-lite"/>
    </source>
</evidence>
<dbReference type="InParanoid" id="A0A3N4KVZ9"/>
<gene>
    <name evidence="2" type="ORF">P167DRAFT_552307</name>
</gene>
<feature type="region of interest" description="Disordered" evidence="1">
    <location>
        <begin position="29"/>
        <end position="112"/>
    </location>
</feature>
<name>A0A3N4KVZ9_9PEZI</name>
<feature type="compositionally biased region" description="Polar residues" evidence="1">
    <location>
        <begin position="66"/>
        <end position="84"/>
    </location>
</feature>
<feature type="region of interest" description="Disordered" evidence="1">
    <location>
        <begin position="233"/>
        <end position="265"/>
    </location>
</feature>
<feature type="compositionally biased region" description="Polar residues" evidence="1">
    <location>
        <begin position="36"/>
        <end position="51"/>
    </location>
</feature>
<reference evidence="2 3" key="1">
    <citation type="journal article" date="2018" name="Nat. Ecol. Evol.">
        <title>Pezizomycetes genomes reveal the molecular basis of ectomycorrhizal truffle lifestyle.</title>
        <authorList>
            <person name="Murat C."/>
            <person name="Payen T."/>
            <person name="Noel B."/>
            <person name="Kuo A."/>
            <person name="Morin E."/>
            <person name="Chen J."/>
            <person name="Kohler A."/>
            <person name="Krizsan K."/>
            <person name="Balestrini R."/>
            <person name="Da Silva C."/>
            <person name="Montanini B."/>
            <person name="Hainaut M."/>
            <person name="Levati E."/>
            <person name="Barry K.W."/>
            <person name="Belfiori B."/>
            <person name="Cichocki N."/>
            <person name="Clum A."/>
            <person name="Dockter R.B."/>
            <person name="Fauchery L."/>
            <person name="Guy J."/>
            <person name="Iotti M."/>
            <person name="Le Tacon F."/>
            <person name="Lindquist E.A."/>
            <person name="Lipzen A."/>
            <person name="Malagnac F."/>
            <person name="Mello A."/>
            <person name="Molinier V."/>
            <person name="Miyauchi S."/>
            <person name="Poulain J."/>
            <person name="Riccioni C."/>
            <person name="Rubini A."/>
            <person name="Sitrit Y."/>
            <person name="Splivallo R."/>
            <person name="Traeger S."/>
            <person name="Wang M."/>
            <person name="Zifcakova L."/>
            <person name="Wipf D."/>
            <person name="Zambonelli A."/>
            <person name="Paolocci F."/>
            <person name="Nowrousian M."/>
            <person name="Ottonello S."/>
            <person name="Baldrian P."/>
            <person name="Spatafora J.W."/>
            <person name="Henrissat B."/>
            <person name="Nagy L.G."/>
            <person name="Aury J.M."/>
            <person name="Wincker P."/>
            <person name="Grigoriev I.V."/>
            <person name="Bonfante P."/>
            <person name="Martin F.M."/>
        </authorList>
    </citation>
    <scope>NUCLEOTIDE SEQUENCE [LARGE SCALE GENOMIC DNA]</scope>
    <source>
        <strain evidence="2 3">CCBAS932</strain>
    </source>
</reference>
<sequence>MDEDESNHNTAFSKSGIVSAIRKTIAKYTISRPHSPVNSRPASPGPRNSNTSDEDLDEDETPSAPPVNTTTQIKRPPLRTSTASRELKKEDSRKDANKNHISFDIPPPPPELLSTHDLNSLFSGAPVFSIIKEGNETPEPRVFFPFDDEDDEELEELSDCPPIAHPAFSLCTSRPHRPSNPDARGRRAKDGSDLEELGGMVEEEPSMLSFMGLEPGTCGWEYFMMYPVGDFAKTEGNEDDDIDEIDEGGRERSRRGSMGNGKGGVRSVETDYIVERLKELGEIWNERRRRQAQESSNIIISEIDDAGKAKGVLGKYSSLELYTQLFTRLLYPPTRISTEDFNDPYSLKVQVIALLETLAMKRFWLDFKDPHWRICIGQILWGRRPSYRDENSDDEEDEEDIASERDAEKVWLLLQILLSCELAVRLDVLFSDDIVETPENQFVESKEAMCKRFKRIGTKKVEWDILLARRWLDNVQIIDDESAVEKDPTSLAPPASERRGWFSSRATPPSPPPEVNDDEDENGVKSYEALIYPRNLNRQFSALMYFARSLQWPQIDTLSLQLQEKIRSVSTFSTPSQSISGTPLATPLSMMSANANSYFQAFGRPKRIQELASTSATPSVMTSSSSVRNSVLAKTMGSGGWLSRTFFSGLILPGEGLPHFLISTLLENDAGAVESLGDNSILYAGFQYEGSTWWSSNCIVGRVLAGHGGSKEVGGWIGPCMSTKVPTENGLVYRSITNGWLNICSLLPEDEGEARVLKPRRVKEESNPLGTKYRESKSILSSDLSMPLDDAIPGEKVLLERLVLVEPSREDDLDVDVDIAIKYEAELHFQLGEMEELAVRLKHEVFFITSFPCLDPPSSFKGMKKGDSAEYAIKRAHPLHKEFEYSMVSIESLVREGDDETRDRSHILVIEAGGEGNDRGVLARAWCSERGVNAIIGSRGRTCLSCCIREAKALGVDVVIRVG</sequence>
<organism evidence="2 3">
    <name type="scientific">Morchella conica CCBAS932</name>
    <dbReference type="NCBI Taxonomy" id="1392247"/>
    <lineage>
        <taxon>Eukaryota</taxon>
        <taxon>Fungi</taxon>
        <taxon>Dikarya</taxon>
        <taxon>Ascomycota</taxon>
        <taxon>Pezizomycotina</taxon>
        <taxon>Pezizomycetes</taxon>
        <taxon>Pezizales</taxon>
        <taxon>Morchellaceae</taxon>
        <taxon>Morchella</taxon>
    </lineage>
</organism>
<dbReference type="PANTHER" id="PTHR42345:SF2">
    <property type="entry name" value="HELICASE-LIKE PROTEIN"/>
    <property type="match status" value="1"/>
</dbReference>
<evidence type="ECO:0000313" key="3">
    <source>
        <dbReference type="Proteomes" id="UP000277580"/>
    </source>
</evidence>
<feature type="compositionally biased region" description="Acidic residues" evidence="1">
    <location>
        <begin position="52"/>
        <end position="61"/>
    </location>
</feature>
<accession>A0A3N4KVZ9</accession>
<dbReference type="Proteomes" id="UP000277580">
    <property type="component" value="Unassembled WGS sequence"/>
</dbReference>
<dbReference type="EMBL" id="ML119116">
    <property type="protein sequence ID" value="RPB14734.1"/>
    <property type="molecule type" value="Genomic_DNA"/>
</dbReference>
<keyword evidence="3" id="KW-1185">Reference proteome</keyword>
<protein>
    <submittedName>
        <fullName evidence="2">Uncharacterized protein</fullName>
    </submittedName>
</protein>
<feature type="compositionally biased region" description="Basic and acidic residues" evidence="1">
    <location>
        <begin position="85"/>
        <end position="98"/>
    </location>
</feature>
<evidence type="ECO:0000313" key="2">
    <source>
        <dbReference type="EMBL" id="RPB14734.1"/>
    </source>
</evidence>
<feature type="compositionally biased region" description="Basic and acidic residues" evidence="1">
    <location>
        <begin position="183"/>
        <end position="192"/>
    </location>
</feature>
<feature type="compositionally biased region" description="Acidic residues" evidence="1">
    <location>
        <begin position="237"/>
        <end position="246"/>
    </location>
</feature>